<dbReference type="InterPro" id="IPR006143">
    <property type="entry name" value="RND_pump_MFP"/>
</dbReference>
<dbReference type="Pfam" id="PF25869">
    <property type="entry name" value="3HB_CusB"/>
    <property type="match status" value="1"/>
</dbReference>
<dbReference type="GO" id="GO:0016020">
    <property type="term" value="C:membrane"/>
    <property type="evidence" value="ECO:0007669"/>
    <property type="project" value="InterPro"/>
</dbReference>
<evidence type="ECO:0000259" key="5">
    <source>
        <dbReference type="Pfam" id="PF25919"/>
    </source>
</evidence>
<dbReference type="InterPro" id="IPR051909">
    <property type="entry name" value="MFP_Cation_Efflux"/>
</dbReference>
<gene>
    <name evidence="8" type="primary">cusB_9</name>
    <name evidence="8" type="ORF">GALL_138630</name>
</gene>
<evidence type="ECO:0000256" key="1">
    <source>
        <dbReference type="ARBA" id="ARBA00009477"/>
    </source>
</evidence>
<feature type="domain" description="CusB-like beta-barrel" evidence="6">
    <location>
        <begin position="299"/>
        <end position="373"/>
    </location>
</feature>
<proteinExistence type="inferred from homology"/>
<name>A0A1J5SR66_9ZZZZ</name>
<dbReference type="GO" id="GO:0022857">
    <property type="term" value="F:transmembrane transporter activity"/>
    <property type="evidence" value="ECO:0007669"/>
    <property type="project" value="InterPro"/>
</dbReference>
<keyword evidence="2" id="KW-0813">Transport</keyword>
<accession>A0A1J5SR66</accession>
<dbReference type="NCBIfam" id="TIGR01730">
    <property type="entry name" value="RND_mfp"/>
    <property type="match status" value="1"/>
</dbReference>
<dbReference type="InterPro" id="IPR058649">
    <property type="entry name" value="CzcB_C"/>
</dbReference>
<dbReference type="FunFam" id="2.40.30.170:FF:000010">
    <property type="entry name" value="Efflux RND transporter periplasmic adaptor subunit"/>
    <property type="match status" value="1"/>
</dbReference>
<dbReference type="InterPro" id="IPR058790">
    <property type="entry name" value="BSH_CusB"/>
</dbReference>
<comment type="caution">
    <text evidence="8">The sequence shown here is derived from an EMBL/GenBank/DDBJ whole genome shotgun (WGS) entry which is preliminary data.</text>
</comment>
<evidence type="ECO:0000259" key="7">
    <source>
        <dbReference type="Pfam" id="PF25975"/>
    </source>
</evidence>
<reference evidence="8" key="1">
    <citation type="submission" date="2016-10" db="EMBL/GenBank/DDBJ databases">
        <title>Sequence of Gallionella enrichment culture.</title>
        <authorList>
            <person name="Poehlein A."/>
            <person name="Muehling M."/>
            <person name="Daniel R."/>
        </authorList>
    </citation>
    <scope>NUCLEOTIDE SEQUENCE</scope>
</reference>
<dbReference type="Gene3D" id="6.10.140.730">
    <property type="match status" value="1"/>
</dbReference>
<dbReference type="Pfam" id="PF25919">
    <property type="entry name" value="BSH_CusB"/>
    <property type="match status" value="1"/>
</dbReference>
<dbReference type="InterPro" id="IPR058792">
    <property type="entry name" value="Beta-barrel_RND_2"/>
</dbReference>
<dbReference type="Pfam" id="PF25954">
    <property type="entry name" value="Beta-barrel_RND_2"/>
    <property type="match status" value="1"/>
</dbReference>
<dbReference type="PANTHER" id="PTHR30097">
    <property type="entry name" value="CATION EFFLUX SYSTEM PROTEIN CUSB"/>
    <property type="match status" value="1"/>
</dbReference>
<protein>
    <submittedName>
        <fullName evidence="8">Cation efflux system protein CusB</fullName>
    </submittedName>
</protein>
<dbReference type="InterPro" id="IPR058791">
    <property type="entry name" value="3HB_CusB"/>
</dbReference>
<dbReference type="GO" id="GO:0046914">
    <property type="term" value="F:transition metal ion binding"/>
    <property type="evidence" value="ECO:0007669"/>
    <property type="project" value="TreeGrafter"/>
</dbReference>
<feature type="domain" description="CusB-like barrel-sandwich hybrid" evidence="5">
    <location>
        <begin position="176"/>
        <end position="295"/>
    </location>
</feature>
<dbReference type="PANTHER" id="PTHR30097:SF4">
    <property type="entry name" value="SLR6042 PROTEIN"/>
    <property type="match status" value="1"/>
</dbReference>
<evidence type="ECO:0000259" key="4">
    <source>
        <dbReference type="Pfam" id="PF25869"/>
    </source>
</evidence>
<feature type="domain" description="CusB-like three alpha-helical bundle" evidence="4">
    <location>
        <begin position="211"/>
        <end position="261"/>
    </location>
</feature>
<dbReference type="GO" id="GO:0030288">
    <property type="term" value="C:outer membrane-bounded periplasmic space"/>
    <property type="evidence" value="ECO:0007669"/>
    <property type="project" value="TreeGrafter"/>
</dbReference>
<dbReference type="Pfam" id="PF19335">
    <property type="entry name" value="HMBD"/>
    <property type="match status" value="1"/>
</dbReference>
<dbReference type="SUPFAM" id="SSF111369">
    <property type="entry name" value="HlyD-like secretion proteins"/>
    <property type="match status" value="1"/>
</dbReference>
<evidence type="ECO:0000313" key="8">
    <source>
        <dbReference type="EMBL" id="OIR04132.1"/>
    </source>
</evidence>
<dbReference type="Gene3D" id="2.40.420.20">
    <property type="match status" value="1"/>
</dbReference>
<comment type="similarity">
    <text evidence="1">Belongs to the membrane fusion protein (MFP) (TC 8.A.1) family.</text>
</comment>
<dbReference type="AlphaFoldDB" id="A0A1J5SR66"/>
<dbReference type="GO" id="GO:0060003">
    <property type="term" value="P:copper ion export"/>
    <property type="evidence" value="ECO:0007669"/>
    <property type="project" value="TreeGrafter"/>
</dbReference>
<organism evidence="8">
    <name type="scientific">mine drainage metagenome</name>
    <dbReference type="NCBI Taxonomy" id="410659"/>
    <lineage>
        <taxon>unclassified sequences</taxon>
        <taxon>metagenomes</taxon>
        <taxon>ecological metagenomes</taxon>
    </lineage>
</organism>
<dbReference type="EMBL" id="MLJW01000060">
    <property type="protein sequence ID" value="OIR04132.1"/>
    <property type="molecule type" value="Genomic_DNA"/>
</dbReference>
<feature type="domain" description="CzcB-like C-terminal circularly permuted SH3-like" evidence="7">
    <location>
        <begin position="383"/>
        <end position="443"/>
    </location>
</feature>
<evidence type="ECO:0000256" key="2">
    <source>
        <dbReference type="ARBA" id="ARBA00022448"/>
    </source>
</evidence>
<feature type="domain" description="Heavy metal binding" evidence="3">
    <location>
        <begin position="47"/>
        <end position="72"/>
    </location>
</feature>
<evidence type="ECO:0000259" key="3">
    <source>
        <dbReference type="Pfam" id="PF19335"/>
    </source>
</evidence>
<sequence>MKPYATWTSVLSALVRPFRAGLSSALWLGLMFALLVPTRLLAEKQLYTCGMHPQIVRDEPGNCPICSMKLQPMRMAQAEPRSLDAPEAPRKIKFYKSTMLPGEISKKPGKDSMGMEMVPVYEDAAQGANPLPADAITVDPQTIQEMNFKTSLVERGPAIRTLRTVGIVAYDERGLSVVTTRFDGWIDKLDVDATWTSVKAGQTFFEIYSPELYNAELNYLVALRAEPDASGPLTHAALQRLRLLDVSEAFIAEIARTGQARRDYPFPAPATGVVTLKNIVVGQMVRAGEPLFHVADLSRVWVNAQLYERDLMGVAQGQAVSVRMTYGMNTEHPGTIEQILPQVENDTRSAIARIVLTNPRGMLRPGMFAEVRIPVHLATSALLVPNSAVVRSGEENVAFVALPGGVFEPRKVVLGGEVDGGRDIVLSGLKAGERVVTSGEFMLDSESQLQEAIQKMLKPTPETAVPSVPAKP</sequence>
<dbReference type="Pfam" id="PF25975">
    <property type="entry name" value="CzcB_C"/>
    <property type="match status" value="1"/>
</dbReference>
<dbReference type="GO" id="GO:0015679">
    <property type="term" value="P:plasma membrane copper ion transport"/>
    <property type="evidence" value="ECO:0007669"/>
    <property type="project" value="TreeGrafter"/>
</dbReference>
<evidence type="ECO:0000259" key="6">
    <source>
        <dbReference type="Pfam" id="PF25954"/>
    </source>
</evidence>
<dbReference type="InterPro" id="IPR045800">
    <property type="entry name" value="HMBD"/>
</dbReference>
<dbReference type="Gene3D" id="2.40.30.170">
    <property type="match status" value="1"/>
</dbReference>